<feature type="compositionally biased region" description="Polar residues" evidence="4">
    <location>
        <begin position="45"/>
        <end position="54"/>
    </location>
</feature>
<evidence type="ECO:0000256" key="1">
    <source>
        <dbReference type="ARBA" id="ARBA00008846"/>
    </source>
</evidence>
<organism evidence="5 6">
    <name type="scientific">Oncorhynchus mykiss</name>
    <name type="common">Rainbow trout</name>
    <name type="synonym">Salmo gairdneri</name>
    <dbReference type="NCBI Taxonomy" id="8022"/>
    <lineage>
        <taxon>Eukaryota</taxon>
        <taxon>Metazoa</taxon>
        <taxon>Chordata</taxon>
        <taxon>Craniata</taxon>
        <taxon>Vertebrata</taxon>
        <taxon>Euteleostomi</taxon>
        <taxon>Actinopterygii</taxon>
        <taxon>Neopterygii</taxon>
        <taxon>Teleostei</taxon>
        <taxon>Protacanthopterygii</taxon>
        <taxon>Salmoniformes</taxon>
        <taxon>Salmonidae</taxon>
        <taxon>Salmoninae</taxon>
        <taxon>Oncorhynchus</taxon>
    </lineage>
</organism>
<keyword evidence="3" id="KW-0547">Nucleotide-binding</keyword>
<dbReference type="SUPFAM" id="SSF52540">
    <property type="entry name" value="P-loop containing nucleoside triphosphate hydrolases"/>
    <property type="match status" value="1"/>
</dbReference>
<dbReference type="InterPro" id="IPR027417">
    <property type="entry name" value="P-loop_NTPase"/>
</dbReference>
<dbReference type="GO" id="GO:0003924">
    <property type="term" value="F:GTPase activity"/>
    <property type="evidence" value="ECO:0007669"/>
    <property type="project" value="InterPro"/>
</dbReference>
<dbReference type="GO" id="GO:0005246">
    <property type="term" value="F:calcium channel regulator activity"/>
    <property type="evidence" value="ECO:0007669"/>
    <property type="project" value="TreeGrafter"/>
</dbReference>
<reference evidence="5" key="2">
    <citation type="submission" date="2025-08" db="UniProtKB">
        <authorList>
            <consortium name="Ensembl"/>
        </authorList>
    </citation>
    <scope>IDENTIFICATION</scope>
</reference>
<dbReference type="PANTHER" id="PTHR45775">
    <property type="entry name" value="RAD, GEM/KIR FAMILY MEMBER 2, ISOFORM C"/>
    <property type="match status" value="1"/>
</dbReference>
<dbReference type="Pfam" id="PF00071">
    <property type="entry name" value="Ras"/>
    <property type="match status" value="1"/>
</dbReference>
<keyword evidence="2" id="KW-0597">Phosphoprotein</keyword>
<dbReference type="PRINTS" id="PR00449">
    <property type="entry name" value="RASTRNSFRMNG"/>
</dbReference>
<evidence type="ECO:0000256" key="4">
    <source>
        <dbReference type="SAM" id="MobiDB-lite"/>
    </source>
</evidence>
<name>A0A8K9Y2I0_ONCMY</name>
<protein>
    <submittedName>
        <fullName evidence="5">GTP binding protein overexpressed in skeletal muscle</fullName>
    </submittedName>
</protein>
<dbReference type="PANTHER" id="PTHR45775:SF4">
    <property type="entry name" value="GTP-BINDING PROTEIN GEM"/>
    <property type="match status" value="1"/>
</dbReference>
<dbReference type="GO" id="GO:0005525">
    <property type="term" value="F:GTP binding"/>
    <property type="evidence" value="ECO:0007669"/>
    <property type="project" value="InterPro"/>
</dbReference>
<accession>A0A8K9Y2I0</accession>
<evidence type="ECO:0000256" key="2">
    <source>
        <dbReference type="ARBA" id="ARBA00022553"/>
    </source>
</evidence>
<dbReference type="GO" id="GO:0005886">
    <property type="term" value="C:plasma membrane"/>
    <property type="evidence" value="ECO:0007669"/>
    <property type="project" value="TreeGrafter"/>
</dbReference>
<reference evidence="5" key="3">
    <citation type="submission" date="2025-09" db="UniProtKB">
        <authorList>
            <consortium name="Ensembl"/>
        </authorList>
    </citation>
    <scope>IDENTIFICATION</scope>
</reference>
<dbReference type="GeneTree" id="ENSGT00940000157830"/>
<evidence type="ECO:0000313" key="6">
    <source>
        <dbReference type="Proteomes" id="UP000694395"/>
    </source>
</evidence>
<evidence type="ECO:0000313" key="5">
    <source>
        <dbReference type="Ensembl" id="ENSOMYP00000140705.1"/>
    </source>
</evidence>
<feature type="region of interest" description="Disordered" evidence="4">
    <location>
        <begin position="202"/>
        <end position="225"/>
    </location>
</feature>
<proteinExistence type="inferred from homology"/>
<dbReference type="InterPro" id="IPR001806">
    <property type="entry name" value="Small_GTPase"/>
</dbReference>
<dbReference type="PROSITE" id="PS51421">
    <property type="entry name" value="RAS"/>
    <property type="match status" value="1"/>
</dbReference>
<dbReference type="Gene3D" id="3.40.50.300">
    <property type="entry name" value="P-loop containing nucleotide triphosphate hydrolases"/>
    <property type="match status" value="1"/>
</dbReference>
<reference evidence="5" key="1">
    <citation type="submission" date="2020-07" db="EMBL/GenBank/DDBJ databases">
        <title>A long reads based de novo assembly of the rainbow trout Arlee double haploid line genome.</title>
        <authorList>
            <person name="Gao G."/>
            <person name="Palti Y."/>
        </authorList>
    </citation>
    <scope>NUCLEOTIDE SEQUENCE [LARGE SCALE GENOMIC DNA]</scope>
</reference>
<feature type="compositionally biased region" description="Low complexity" evidence="4">
    <location>
        <begin position="55"/>
        <end position="64"/>
    </location>
</feature>
<dbReference type="Proteomes" id="UP000694395">
    <property type="component" value="Chromosome 3"/>
</dbReference>
<dbReference type="SMART" id="SM00173">
    <property type="entry name" value="RAS"/>
    <property type="match status" value="1"/>
</dbReference>
<evidence type="ECO:0000256" key="3">
    <source>
        <dbReference type="ARBA" id="ARBA00022741"/>
    </source>
</evidence>
<dbReference type="SMART" id="SM00175">
    <property type="entry name" value="RAB"/>
    <property type="match status" value="1"/>
</dbReference>
<comment type="similarity">
    <text evidence="1">Belongs to the small GTPase superfamily. RGK family.</text>
</comment>
<dbReference type="InterPro" id="IPR051641">
    <property type="entry name" value="RGK_GTP-binding_reg"/>
</dbReference>
<dbReference type="Ensembl" id="ENSOMYT00000138830.1">
    <property type="protein sequence ID" value="ENSOMYP00000140705.1"/>
    <property type="gene ID" value="ENSOMYG00000051284.1"/>
</dbReference>
<keyword evidence="6" id="KW-1185">Reference proteome</keyword>
<sequence>IIMLLSMRRHSLRLQHQLHRWSVSDTGSHLSDSLASPACMSRSKSCTNSTGESDGNSVISTGSTGNTGGSSRPFRVVLIFAGTADSMDCDECELYGDEVCEQTVTVDGEKATVTLVDNWDSEVREKLLMLRISLRQHRPAHHTPIILVGNKCDLVRRREVSVTEGRVCAAVFDCKFIETSAAMQHNVWPTFHGIVQQLRLRRDTKENNNRRRHTHSHTRRDSIPKKAKRFLDKMGAKNNANVAFRLKSKSCHDLSVL</sequence>
<dbReference type="AlphaFoldDB" id="A0A8K9Y2I0"/>
<feature type="region of interest" description="Disordered" evidence="4">
    <location>
        <begin position="45"/>
        <end position="69"/>
    </location>
</feature>